<dbReference type="PANTHER" id="PTHR46411">
    <property type="entry name" value="FAMILY ATPASE, PUTATIVE-RELATED"/>
    <property type="match status" value="1"/>
</dbReference>
<keyword evidence="3" id="KW-0378">Hydrolase</keyword>
<dbReference type="SUPFAM" id="SSF52540">
    <property type="entry name" value="P-loop containing nucleoside triphosphate hydrolases"/>
    <property type="match status" value="1"/>
</dbReference>
<dbReference type="EMBL" id="MU865914">
    <property type="protein sequence ID" value="KAK4455287.1"/>
    <property type="molecule type" value="Genomic_DNA"/>
</dbReference>
<sequence length="731" mass="82265">MPLPRRDEVSEKLWKWRYKIQHLGQSGDKGIDDFSSNDSVADEKAAAATASSPPSKKGDELGSSLTVKTFYEGPLSRDGSYDWVDYPPKQLSKSAAKAQDRVAIKVFKIKDASKPVISGRYSLRYHMIQIQNAPLIAALTTILAKHSIHLDTTEIQNFTHPFRELYFAHDDILAHLKSTPPTSPSHSPLLLFTKLLDDIFADTRSKLRHLRANNLVSYKLAWAFFPKGTTVISWGNNCQLLCRVEDTSYKPIGASTSILSIQGKVLRFNGAGFQWEDYEVDVPEFSGNVPIAKLAAYPLEYHEGREEVVRRLTERGRRVLGLQGLEYLNYSGVVLYQEGKTMQKHNVDGRVLVDVVGYNKHHLAQGVREGMDPVAREAVVVVGGEVARTGTGGTVGTERGETKTTMLKRLSREQREKNERAMMELEKKEPHLMYMLPLIEGYALKNKLWVSFYVEDLREMVWNDEAYDHLVYDEQQKDLVMSFVENHGAAAEKRKKNAVLKDVIAGKGEGLILLLSGPPGTGKTLMAEAVADRTHRPLFYLQAEDLGINAAVLGANIKKVFEMATEWDAVILLDEADVFMAERHPQDIARNELVSIFLRELEYYRGVIFLTTNLYSTIDSAFRSRVSLHLLFNSLTPEARQLVWRKFLNRLPTSEKDKAVEGVDISDEDLKELAGWQLNGREIKTAVKMTKSWCEHKGYEMTLARLENGIKVTSPHAAKSGAGTDTSLYDE</sequence>
<dbReference type="Proteomes" id="UP001321760">
    <property type="component" value="Unassembled WGS sequence"/>
</dbReference>
<dbReference type="PANTHER" id="PTHR46411:SF3">
    <property type="entry name" value="AAA+ ATPASE DOMAIN-CONTAINING PROTEIN"/>
    <property type="match status" value="1"/>
</dbReference>
<organism evidence="3 4">
    <name type="scientific">Podospora aff. communis PSN243</name>
    <dbReference type="NCBI Taxonomy" id="3040156"/>
    <lineage>
        <taxon>Eukaryota</taxon>
        <taxon>Fungi</taxon>
        <taxon>Dikarya</taxon>
        <taxon>Ascomycota</taxon>
        <taxon>Pezizomycotina</taxon>
        <taxon>Sordariomycetes</taxon>
        <taxon>Sordariomycetidae</taxon>
        <taxon>Sordariales</taxon>
        <taxon>Podosporaceae</taxon>
        <taxon>Podospora</taxon>
    </lineage>
</organism>
<dbReference type="InterPro" id="IPR027417">
    <property type="entry name" value="P-loop_NTPase"/>
</dbReference>
<dbReference type="Pfam" id="PF22942">
    <property type="entry name" value="DUF7025"/>
    <property type="match status" value="1"/>
</dbReference>
<comment type="caution">
    <text evidence="3">The sequence shown here is derived from an EMBL/GenBank/DDBJ whole genome shotgun (WGS) entry which is preliminary data.</text>
</comment>
<feature type="domain" description="AAA+ ATPase" evidence="2">
    <location>
        <begin position="509"/>
        <end position="636"/>
    </location>
</feature>
<gene>
    <name evidence="3" type="ORF">QBC34DRAFT_288428</name>
</gene>
<reference evidence="3" key="1">
    <citation type="journal article" date="2023" name="Mol. Phylogenet. Evol.">
        <title>Genome-scale phylogeny and comparative genomics of the fungal order Sordariales.</title>
        <authorList>
            <person name="Hensen N."/>
            <person name="Bonometti L."/>
            <person name="Westerberg I."/>
            <person name="Brannstrom I.O."/>
            <person name="Guillou S."/>
            <person name="Cros-Aarteil S."/>
            <person name="Calhoun S."/>
            <person name="Haridas S."/>
            <person name="Kuo A."/>
            <person name="Mondo S."/>
            <person name="Pangilinan J."/>
            <person name="Riley R."/>
            <person name="LaButti K."/>
            <person name="Andreopoulos B."/>
            <person name="Lipzen A."/>
            <person name="Chen C."/>
            <person name="Yan M."/>
            <person name="Daum C."/>
            <person name="Ng V."/>
            <person name="Clum A."/>
            <person name="Steindorff A."/>
            <person name="Ohm R.A."/>
            <person name="Martin F."/>
            <person name="Silar P."/>
            <person name="Natvig D.O."/>
            <person name="Lalanne C."/>
            <person name="Gautier V."/>
            <person name="Ament-Velasquez S.L."/>
            <person name="Kruys A."/>
            <person name="Hutchinson M.I."/>
            <person name="Powell A.J."/>
            <person name="Barry K."/>
            <person name="Miller A.N."/>
            <person name="Grigoriev I.V."/>
            <person name="Debuchy R."/>
            <person name="Gladieux P."/>
            <person name="Hiltunen Thoren M."/>
            <person name="Johannesson H."/>
        </authorList>
    </citation>
    <scope>NUCLEOTIDE SEQUENCE</scope>
    <source>
        <strain evidence="3">PSN243</strain>
    </source>
</reference>
<keyword evidence="3" id="KW-0645">Protease</keyword>
<dbReference type="GO" id="GO:0008237">
    <property type="term" value="F:metallopeptidase activity"/>
    <property type="evidence" value="ECO:0007669"/>
    <property type="project" value="UniProtKB-KW"/>
</dbReference>
<evidence type="ECO:0000259" key="2">
    <source>
        <dbReference type="SMART" id="SM00382"/>
    </source>
</evidence>
<dbReference type="InterPro" id="IPR003593">
    <property type="entry name" value="AAA+_ATPase"/>
</dbReference>
<dbReference type="GO" id="GO:0005524">
    <property type="term" value="F:ATP binding"/>
    <property type="evidence" value="ECO:0007669"/>
    <property type="project" value="InterPro"/>
</dbReference>
<dbReference type="SMART" id="SM00382">
    <property type="entry name" value="AAA"/>
    <property type="match status" value="1"/>
</dbReference>
<evidence type="ECO:0000313" key="3">
    <source>
        <dbReference type="EMBL" id="KAK4455287.1"/>
    </source>
</evidence>
<dbReference type="Gene3D" id="3.40.50.300">
    <property type="entry name" value="P-loop containing nucleotide triphosphate hydrolases"/>
    <property type="match status" value="1"/>
</dbReference>
<keyword evidence="4" id="KW-1185">Reference proteome</keyword>
<name>A0AAV9H6D5_9PEZI</name>
<dbReference type="GO" id="GO:0016887">
    <property type="term" value="F:ATP hydrolysis activity"/>
    <property type="evidence" value="ECO:0007669"/>
    <property type="project" value="InterPro"/>
</dbReference>
<dbReference type="AlphaFoldDB" id="A0AAV9H6D5"/>
<dbReference type="Pfam" id="PF00004">
    <property type="entry name" value="AAA"/>
    <property type="match status" value="1"/>
</dbReference>
<feature type="compositionally biased region" description="Low complexity" evidence="1">
    <location>
        <begin position="46"/>
        <end position="55"/>
    </location>
</feature>
<dbReference type="InterPro" id="IPR054289">
    <property type="entry name" value="DUF7025"/>
</dbReference>
<reference evidence="3" key="2">
    <citation type="submission" date="2023-05" db="EMBL/GenBank/DDBJ databases">
        <authorList>
            <consortium name="Lawrence Berkeley National Laboratory"/>
            <person name="Steindorff A."/>
            <person name="Hensen N."/>
            <person name="Bonometti L."/>
            <person name="Westerberg I."/>
            <person name="Brannstrom I.O."/>
            <person name="Guillou S."/>
            <person name="Cros-Aarteil S."/>
            <person name="Calhoun S."/>
            <person name="Haridas S."/>
            <person name="Kuo A."/>
            <person name="Mondo S."/>
            <person name="Pangilinan J."/>
            <person name="Riley R."/>
            <person name="Labutti K."/>
            <person name="Andreopoulos B."/>
            <person name="Lipzen A."/>
            <person name="Chen C."/>
            <person name="Yanf M."/>
            <person name="Daum C."/>
            <person name="Ng V."/>
            <person name="Clum A."/>
            <person name="Ohm R."/>
            <person name="Martin F."/>
            <person name="Silar P."/>
            <person name="Natvig D."/>
            <person name="Lalanne C."/>
            <person name="Gautier V."/>
            <person name="Ament-Velasquez S.L."/>
            <person name="Kruys A."/>
            <person name="Hutchinson M.I."/>
            <person name="Powell A.J."/>
            <person name="Barry K."/>
            <person name="Miller A.N."/>
            <person name="Grigoriev I.V."/>
            <person name="Debuchy R."/>
            <person name="Gladieux P."/>
            <person name="Thoren M.H."/>
            <person name="Johannesson H."/>
        </authorList>
    </citation>
    <scope>NUCLEOTIDE SEQUENCE</scope>
    <source>
        <strain evidence="3">PSN243</strain>
    </source>
</reference>
<dbReference type="CDD" id="cd19481">
    <property type="entry name" value="RecA-like_protease"/>
    <property type="match status" value="1"/>
</dbReference>
<evidence type="ECO:0000256" key="1">
    <source>
        <dbReference type="SAM" id="MobiDB-lite"/>
    </source>
</evidence>
<evidence type="ECO:0000313" key="4">
    <source>
        <dbReference type="Proteomes" id="UP001321760"/>
    </source>
</evidence>
<feature type="region of interest" description="Disordered" evidence="1">
    <location>
        <begin position="42"/>
        <end position="61"/>
    </location>
</feature>
<accession>A0AAV9H6D5</accession>
<protein>
    <submittedName>
        <fullName evidence="3">ATP-dependent zinc metalloprotease YME1L1</fullName>
    </submittedName>
</protein>
<proteinExistence type="predicted"/>
<dbReference type="InterPro" id="IPR003959">
    <property type="entry name" value="ATPase_AAA_core"/>
</dbReference>
<keyword evidence="3" id="KW-0482">Metalloprotease</keyword>